<name>A0A2H0TKG5_9BACT</name>
<organism evidence="3 4">
    <name type="scientific">Candidatus Nealsonbacteria bacterium CG10_big_fil_rev_8_21_14_0_10_36_228</name>
    <dbReference type="NCBI Taxonomy" id="1974708"/>
    <lineage>
        <taxon>Bacteria</taxon>
        <taxon>Candidatus Nealsoniibacteriota</taxon>
    </lineage>
</organism>
<gene>
    <name evidence="3" type="ORF">COU41_00445</name>
</gene>
<comment type="caution">
    <text evidence="1">Lacks conserved residue(s) required for the propagation of feature annotation.</text>
</comment>
<feature type="domain" description="Response regulatory" evidence="2">
    <location>
        <begin position="3"/>
        <end position="46"/>
    </location>
</feature>
<dbReference type="PROSITE" id="PS50110">
    <property type="entry name" value="RESPONSE_REGULATORY"/>
    <property type="match status" value="1"/>
</dbReference>
<evidence type="ECO:0000256" key="1">
    <source>
        <dbReference type="PROSITE-ProRule" id="PRU00169"/>
    </source>
</evidence>
<dbReference type="GO" id="GO:0000160">
    <property type="term" value="P:phosphorelay signal transduction system"/>
    <property type="evidence" value="ECO:0007669"/>
    <property type="project" value="InterPro"/>
</dbReference>
<evidence type="ECO:0000313" key="3">
    <source>
        <dbReference type="EMBL" id="PIR72406.1"/>
    </source>
</evidence>
<reference evidence="4" key="1">
    <citation type="submission" date="2017-09" db="EMBL/GenBank/DDBJ databases">
        <title>Depth-based differentiation of microbial function through sediment-hosted aquifers and enrichment of novel symbionts in the deep terrestrial subsurface.</title>
        <authorList>
            <person name="Probst A.J."/>
            <person name="Ladd B."/>
            <person name="Jarett J.K."/>
            <person name="Geller-Mcgrath D.E."/>
            <person name="Sieber C.M.K."/>
            <person name="Emerson J.B."/>
            <person name="Anantharaman K."/>
            <person name="Thomas B.C."/>
            <person name="Malmstrom R."/>
            <person name="Stieglmeier M."/>
            <person name="Klingl A."/>
            <person name="Woyke T."/>
            <person name="Ryan C.M."/>
            <person name="Banfield J.F."/>
        </authorList>
    </citation>
    <scope>NUCLEOTIDE SEQUENCE [LARGE SCALE GENOMIC DNA]</scope>
</reference>
<protein>
    <submittedName>
        <fullName evidence="3">Response regulator</fullName>
    </submittedName>
</protein>
<dbReference type="InterPro" id="IPR001789">
    <property type="entry name" value="Sig_transdc_resp-reg_receiver"/>
</dbReference>
<evidence type="ECO:0000313" key="4">
    <source>
        <dbReference type="Proteomes" id="UP000237006"/>
    </source>
</evidence>
<dbReference type="AlphaFoldDB" id="A0A2H0TKG5"/>
<comment type="caution">
    <text evidence="3">The sequence shown here is derived from an EMBL/GenBank/DDBJ whole genome shotgun (WGS) entry which is preliminary data.</text>
</comment>
<feature type="non-terminal residue" evidence="3">
    <location>
        <position position="46"/>
    </location>
</feature>
<accession>A0A2H0TKG5</accession>
<dbReference type="SUPFAM" id="SSF52172">
    <property type="entry name" value="CheY-like"/>
    <property type="match status" value="1"/>
</dbReference>
<sequence length="46" mass="5274">MKTILLVEDDPFLIDIYTTKLKDSGFSIEVAADGEEGIRKLREKKF</sequence>
<proteinExistence type="predicted"/>
<dbReference type="Proteomes" id="UP000237006">
    <property type="component" value="Unassembled WGS sequence"/>
</dbReference>
<dbReference type="InterPro" id="IPR011006">
    <property type="entry name" value="CheY-like_superfamily"/>
</dbReference>
<evidence type="ECO:0000259" key="2">
    <source>
        <dbReference type="PROSITE" id="PS50110"/>
    </source>
</evidence>
<dbReference type="Gene3D" id="3.40.50.2300">
    <property type="match status" value="1"/>
</dbReference>
<dbReference type="EMBL" id="PFCI01000010">
    <property type="protein sequence ID" value="PIR72406.1"/>
    <property type="molecule type" value="Genomic_DNA"/>
</dbReference>